<feature type="region of interest" description="Disordered" evidence="1">
    <location>
        <begin position="110"/>
        <end position="133"/>
    </location>
</feature>
<feature type="compositionally biased region" description="Basic and acidic residues" evidence="1">
    <location>
        <begin position="110"/>
        <end position="120"/>
    </location>
</feature>
<sequence>MGMEAVPTPAAHVRELLARVRNPFDVSDSVLARLDEALLVHVELHGWRQRKAPAPSLRCSSHRHVFLLPDGELVALWELSYDSAEDGSGGNGSGLRVLHEVYESEEALVRSEHRVQEAHRTAGRGPRGRRRGGAADVPVELLLTTGHPFGRRTYRETGSPDHARRLLRRAENADSPGQEIAALLETARGHEILPVPKPQVLAHEWQVWCTVYEHAFLLADGSELSLYEVEHDLSGSGALVCEVYLEEGFADRAVNRLVRDRGFGA</sequence>
<proteinExistence type="predicted"/>
<evidence type="ECO:0000313" key="3">
    <source>
        <dbReference type="Proteomes" id="UP000176005"/>
    </source>
</evidence>
<reference evidence="2 3" key="1">
    <citation type="journal article" date="2016" name="Front. Microbiol.">
        <title>Comparative Genomics Analysis of Streptomyces Species Reveals Their Adaptation to the Marine Environment and Their Diversity at the Genomic Level.</title>
        <authorList>
            <person name="Tian X."/>
            <person name="Zhang Z."/>
            <person name="Yang T."/>
            <person name="Chen M."/>
            <person name="Li J."/>
            <person name="Chen F."/>
            <person name="Yang J."/>
            <person name="Li W."/>
            <person name="Zhang B."/>
            <person name="Zhang Z."/>
            <person name="Wu J."/>
            <person name="Zhang C."/>
            <person name="Long L."/>
            <person name="Xiao J."/>
        </authorList>
    </citation>
    <scope>NUCLEOTIDE SEQUENCE [LARGE SCALE GENOMIC DNA]</scope>
    <source>
        <strain evidence="2 3">SCSIO 10429</strain>
    </source>
</reference>
<organism evidence="2 3">
    <name type="scientific">Streptomyces nanshensis</name>
    <dbReference type="NCBI Taxonomy" id="518642"/>
    <lineage>
        <taxon>Bacteria</taxon>
        <taxon>Bacillati</taxon>
        <taxon>Actinomycetota</taxon>
        <taxon>Actinomycetes</taxon>
        <taxon>Kitasatosporales</taxon>
        <taxon>Streptomycetaceae</taxon>
        <taxon>Streptomyces</taxon>
    </lineage>
</organism>
<dbReference type="PATRIC" id="fig|518642.10.peg.341"/>
<evidence type="ECO:0000256" key="1">
    <source>
        <dbReference type="SAM" id="MobiDB-lite"/>
    </source>
</evidence>
<gene>
    <name evidence="2" type="ORF">AN218_32810</name>
</gene>
<comment type="caution">
    <text evidence="2">The sequence shown here is derived from an EMBL/GenBank/DDBJ whole genome shotgun (WGS) entry which is preliminary data.</text>
</comment>
<dbReference type="AlphaFoldDB" id="A0A1E7KGR9"/>
<evidence type="ECO:0000313" key="2">
    <source>
        <dbReference type="EMBL" id="OEV03073.1"/>
    </source>
</evidence>
<dbReference type="RefSeq" id="WP_070020674.1">
    <property type="nucleotide sequence ID" value="NZ_LJGW01000715.1"/>
</dbReference>
<dbReference type="Proteomes" id="UP000176005">
    <property type="component" value="Unassembled WGS sequence"/>
</dbReference>
<name>A0A1E7KGR9_9ACTN</name>
<dbReference type="EMBL" id="LJGW01000715">
    <property type="protein sequence ID" value="OEV03073.1"/>
    <property type="molecule type" value="Genomic_DNA"/>
</dbReference>
<accession>A0A1E7KGR9</accession>
<protein>
    <submittedName>
        <fullName evidence="2">Uncharacterized protein</fullName>
    </submittedName>
</protein>
<dbReference type="Pfam" id="PF19738">
    <property type="entry name" value="DUF6227"/>
    <property type="match status" value="1"/>
</dbReference>
<dbReference type="InterPro" id="IPR046195">
    <property type="entry name" value="DUF6227"/>
</dbReference>
<keyword evidence="3" id="KW-1185">Reference proteome</keyword>